<keyword evidence="19" id="KW-1185">Reference proteome</keyword>
<evidence type="ECO:0000256" key="7">
    <source>
        <dbReference type="ARBA" id="ARBA00022759"/>
    </source>
</evidence>
<evidence type="ECO:0000313" key="19">
    <source>
        <dbReference type="Proteomes" id="UP001186944"/>
    </source>
</evidence>
<dbReference type="PANTHER" id="PTHR28511:SF1">
    <property type="entry name" value="ENDONUCLEASE V"/>
    <property type="match status" value="1"/>
</dbReference>
<keyword evidence="10" id="KW-0694">RNA-binding</keyword>
<organism evidence="18 19">
    <name type="scientific">Pinctada imbricata</name>
    <name type="common">Atlantic pearl-oyster</name>
    <name type="synonym">Pinctada martensii</name>
    <dbReference type="NCBI Taxonomy" id="66713"/>
    <lineage>
        <taxon>Eukaryota</taxon>
        <taxon>Metazoa</taxon>
        <taxon>Spiralia</taxon>
        <taxon>Lophotrochozoa</taxon>
        <taxon>Mollusca</taxon>
        <taxon>Bivalvia</taxon>
        <taxon>Autobranchia</taxon>
        <taxon>Pteriomorphia</taxon>
        <taxon>Pterioida</taxon>
        <taxon>Pterioidea</taxon>
        <taxon>Pteriidae</taxon>
        <taxon>Pinctada</taxon>
    </lineage>
</organism>
<evidence type="ECO:0000256" key="3">
    <source>
        <dbReference type="ARBA" id="ARBA00004604"/>
    </source>
</evidence>
<dbReference type="InterPro" id="IPR007581">
    <property type="entry name" value="Endonuclease-V"/>
</dbReference>
<evidence type="ECO:0000256" key="15">
    <source>
        <dbReference type="ARBA" id="ARBA00061971"/>
    </source>
</evidence>
<dbReference type="Gene3D" id="3.30.2170.10">
    <property type="entry name" value="archaeoglobus fulgidus dsm 4304 superfamily"/>
    <property type="match status" value="1"/>
</dbReference>
<evidence type="ECO:0000256" key="2">
    <source>
        <dbReference type="ARBA" id="ARBA00004210"/>
    </source>
</evidence>
<protein>
    <recommendedName>
        <fullName evidence="16">Endonuclease V</fullName>
    </recommendedName>
</protein>
<evidence type="ECO:0000256" key="6">
    <source>
        <dbReference type="ARBA" id="ARBA00022723"/>
    </source>
</evidence>
<evidence type="ECO:0000256" key="17">
    <source>
        <dbReference type="SAM" id="MobiDB-lite"/>
    </source>
</evidence>
<evidence type="ECO:0000256" key="16">
    <source>
        <dbReference type="ARBA" id="ARBA00071695"/>
    </source>
</evidence>
<keyword evidence="8" id="KW-0378">Hydrolase</keyword>
<dbReference type="GO" id="GO:0016891">
    <property type="term" value="F:RNA endonuclease activity producing 5'-phosphomonoesters, hydrolytic mechanism"/>
    <property type="evidence" value="ECO:0007669"/>
    <property type="project" value="TreeGrafter"/>
</dbReference>
<comment type="caution">
    <text evidence="18">The sequence shown here is derived from an EMBL/GenBank/DDBJ whole genome shotgun (WGS) entry which is preliminary data.</text>
</comment>
<dbReference type="Pfam" id="PF04493">
    <property type="entry name" value="Endonuclease_5"/>
    <property type="match status" value="1"/>
</dbReference>
<keyword evidence="11" id="KW-0238">DNA-binding</keyword>
<keyword evidence="9" id="KW-0460">Magnesium</keyword>
<keyword evidence="5" id="KW-0540">Nuclease</keyword>
<proteinExistence type="inferred from homology"/>
<evidence type="ECO:0000256" key="8">
    <source>
        <dbReference type="ARBA" id="ARBA00022801"/>
    </source>
</evidence>
<evidence type="ECO:0000256" key="11">
    <source>
        <dbReference type="ARBA" id="ARBA00023125"/>
    </source>
</evidence>
<dbReference type="CDD" id="cd06559">
    <property type="entry name" value="Endonuclease_V"/>
    <property type="match status" value="1"/>
</dbReference>
<accession>A0AA89C970</accession>
<evidence type="ECO:0000256" key="9">
    <source>
        <dbReference type="ARBA" id="ARBA00022842"/>
    </source>
</evidence>
<dbReference type="GO" id="GO:0046872">
    <property type="term" value="F:metal ion binding"/>
    <property type="evidence" value="ECO:0007669"/>
    <property type="project" value="UniProtKB-KW"/>
</dbReference>
<evidence type="ECO:0000256" key="14">
    <source>
        <dbReference type="ARBA" id="ARBA00061268"/>
    </source>
</evidence>
<evidence type="ECO:0000256" key="13">
    <source>
        <dbReference type="ARBA" id="ARBA00056032"/>
    </source>
</evidence>
<gene>
    <name evidence="18" type="ORF">FSP39_020893</name>
</gene>
<dbReference type="GO" id="GO:0003727">
    <property type="term" value="F:single-stranded RNA binding"/>
    <property type="evidence" value="ECO:0007669"/>
    <property type="project" value="TreeGrafter"/>
</dbReference>
<dbReference type="GO" id="GO:0010494">
    <property type="term" value="C:cytoplasmic stress granule"/>
    <property type="evidence" value="ECO:0007669"/>
    <property type="project" value="UniProtKB-SubCell"/>
</dbReference>
<dbReference type="GO" id="GO:0006281">
    <property type="term" value="P:DNA repair"/>
    <property type="evidence" value="ECO:0007669"/>
    <property type="project" value="InterPro"/>
</dbReference>
<keyword evidence="6" id="KW-0479">Metal-binding</keyword>
<dbReference type="AlphaFoldDB" id="A0AA89C970"/>
<evidence type="ECO:0000313" key="18">
    <source>
        <dbReference type="EMBL" id="KAK3100491.1"/>
    </source>
</evidence>
<evidence type="ECO:0000256" key="10">
    <source>
        <dbReference type="ARBA" id="ARBA00022884"/>
    </source>
</evidence>
<dbReference type="Proteomes" id="UP001186944">
    <property type="component" value="Unassembled WGS sequence"/>
</dbReference>
<evidence type="ECO:0000256" key="1">
    <source>
        <dbReference type="ARBA" id="ARBA00001946"/>
    </source>
</evidence>
<keyword evidence="7" id="KW-0255">Endonuclease</keyword>
<comment type="subcellular location">
    <subcellularLocation>
        <location evidence="2">Cytoplasm</location>
        <location evidence="2">Stress granule</location>
    </subcellularLocation>
    <subcellularLocation>
        <location evidence="3">Nucleus</location>
        <location evidence="3">Nucleolus</location>
    </subcellularLocation>
</comment>
<keyword evidence="4" id="KW-0963">Cytoplasm</keyword>
<reference evidence="18" key="1">
    <citation type="submission" date="2019-08" db="EMBL/GenBank/DDBJ databases">
        <title>The improved chromosome-level genome for the pearl oyster Pinctada fucata martensii using PacBio sequencing and Hi-C.</title>
        <authorList>
            <person name="Zheng Z."/>
        </authorList>
    </citation>
    <scope>NUCLEOTIDE SEQUENCE</scope>
    <source>
        <strain evidence="18">ZZ-2019</strain>
        <tissue evidence="18">Adductor muscle</tissue>
    </source>
</reference>
<evidence type="ECO:0000256" key="12">
    <source>
        <dbReference type="ARBA" id="ARBA00023242"/>
    </source>
</evidence>
<comment type="similarity">
    <text evidence="14">Belongs to the endonuclease V family.</text>
</comment>
<keyword evidence="12" id="KW-0539">Nucleus</keyword>
<sequence length="282" mass="32094">MDFCDDCGGVKESRECGKCDSDPVQREDVPQDVKDKWEKEQDELKKKLILEDAPVIQEMKESMEHNKDMKFYIGGVDISFVKGDLVNACSAFVVCSFPDLEKVYEDYEMVKLTQPYIPGYLAFREVDFMIQQYNKLKTRKPEYLPHVIMVDGNGIIHPKEFGCACQLGVLLDIPCIGSAKKLFQVDGLEKDEHHQEKIKNLSEGGDSFPLIGDSGRQLGVALRSCNKTTNPIFVSPGHKISIASAEWLVYKCCKYRIPEPVRQADIGSREYLRQNFKHDEPT</sequence>
<dbReference type="PANTHER" id="PTHR28511">
    <property type="entry name" value="ENDONUCLEASE V"/>
    <property type="match status" value="1"/>
</dbReference>
<feature type="region of interest" description="Disordered" evidence="17">
    <location>
        <begin position="11"/>
        <end position="36"/>
    </location>
</feature>
<evidence type="ECO:0000256" key="4">
    <source>
        <dbReference type="ARBA" id="ARBA00022490"/>
    </source>
</evidence>
<dbReference type="GO" id="GO:0003677">
    <property type="term" value="F:DNA binding"/>
    <property type="evidence" value="ECO:0007669"/>
    <property type="project" value="UniProtKB-KW"/>
</dbReference>
<dbReference type="EMBL" id="VSWD01000006">
    <property type="protein sequence ID" value="KAK3100491.1"/>
    <property type="molecule type" value="Genomic_DNA"/>
</dbReference>
<dbReference type="FunFam" id="3.30.2170.10:FF:000002">
    <property type="entry name" value="Endonuclease V"/>
    <property type="match status" value="1"/>
</dbReference>
<comment type="cofactor">
    <cofactor evidence="1">
        <name>Mg(2+)</name>
        <dbReference type="ChEBI" id="CHEBI:18420"/>
    </cofactor>
</comment>
<dbReference type="GO" id="GO:0005730">
    <property type="term" value="C:nucleolus"/>
    <property type="evidence" value="ECO:0007669"/>
    <property type="project" value="UniProtKB-SubCell"/>
</dbReference>
<comment type="function">
    <text evidence="13">Endoribonuclease that specifically cleaves inosine-containing RNAs: cleaves RNA at the second phosphodiester bond 3' to inosine. Active against both single-stranded and double-stranded RNAs. Has strong preference for single-stranded RNAs (ssRNAs) toward double-stranded RNAs (dsRNAs). Cleaves mRNAs and tRNAs containing inosine. Also able to cleave structure-specific dsRNA substrates containing the specific sites 5'-IIUI-3' and 5'-UIUU-3'. Inosine is present in a number of RNAs following editing; the function of inosine-specific endoribonuclease is still unclear: it could either play a regulatory role in edited RNAs, or be involved in antiviral response by removing the hyperedited long viral dsRNA genome that has undergone A-to-I editing. Binds branched DNA structures.</text>
</comment>
<evidence type="ECO:0000256" key="5">
    <source>
        <dbReference type="ARBA" id="ARBA00022722"/>
    </source>
</evidence>
<name>A0AA89C970_PINIB</name>
<comment type="subunit">
    <text evidence="15">Monomer. Interacts with PABPC1; the interaction is RNA-dependent and stimulates ENDOV activity.</text>
</comment>